<protein>
    <submittedName>
        <fullName evidence="1">Uncharacterized protein</fullName>
    </submittedName>
</protein>
<evidence type="ECO:0000313" key="1">
    <source>
        <dbReference type="EMBL" id="KKK87792.1"/>
    </source>
</evidence>
<reference evidence="1" key="1">
    <citation type="journal article" date="2015" name="Nature">
        <title>Complex archaea that bridge the gap between prokaryotes and eukaryotes.</title>
        <authorList>
            <person name="Spang A."/>
            <person name="Saw J.H."/>
            <person name="Jorgensen S.L."/>
            <person name="Zaremba-Niedzwiedzka K."/>
            <person name="Martijn J."/>
            <person name="Lind A.E."/>
            <person name="van Eijk R."/>
            <person name="Schleper C."/>
            <person name="Guy L."/>
            <person name="Ettema T.J."/>
        </authorList>
    </citation>
    <scope>NUCLEOTIDE SEQUENCE</scope>
</reference>
<feature type="non-terminal residue" evidence="1">
    <location>
        <position position="34"/>
    </location>
</feature>
<name>A0A0F8Z219_9ZZZZ</name>
<organism evidence="1">
    <name type="scientific">marine sediment metagenome</name>
    <dbReference type="NCBI Taxonomy" id="412755"/>
    <lineage>
        <taxon>unclassified sequences</taxon>
        <taxon>metagenomes</taxon>
        <taxon>ecological metagenomes</taxon>
    </lineage>
</organism>
<dbReference type="AlphaFoldDB" id="A0A0F8Z219"/>
<accession>A0A0F8Z219</accession>
<sequence>MIHEQSRRQCDWCTVNEQHCYGRLEYCNCDCTNS</sequence>
<proteinExistence type="predicted"/>
<gene>
    <name evidence="1" type="ORF">LCGC14_2749720</name>
</gene>
<dbReference type="EMBL" id="LAZR01050244">
    <property type="protein sequence ID" value="KKK87792.1"/>
    <property type="molecule type" value="Genomic_DNA"/>
</dbReference>
<comment type="caution">
    <text evidence="1">The sequence shown here is derived from an EMBL/GenBank/DDBJ whole genome shotgun (WGS) entry which is preliminary data.</text>
</comment>